<evidence type="ECO:0000256" key="4">
    <source>
        <dbReference type="PROSITE-ProRule" id="PRU00175"/>
    </source>
</evidence>
<keyword evidence="1" id="KW-0479">Metal-binding</keyword>
<protein>
    <recommendedName>
        <fullName evidence="6">RING-type domain-containing protein</fullName>
    </recommendedName>
</protein>
<dbReference type="PROSITE" id="PS50089">
    <property type="entry name" value="ZF_RING_2"/>
    <property type="match status" value="1"/>
</dbReference>
<comment type="caution">
    <text evidence="7">The sequence shown here is derived from an EMBL/GenBank/DDBJ whole genome shotgun (WGS) entry which is preliminary data.</text>
</comment>
<keyword evidence="3" id="KW-0862">Zinc</keyword>
<gene>
    <name evidence="7" type="ORF">PPROV_000525600</name>
</gene>
<feature type="region of interest" description="Disordered" evidence="5">
    <location>
        <begin position="42"/>
        <end position="69"/>
    </location>
</feature>
<dbReference type="InterPro" id="IPR013083">
    <property type="entry name" value="Znf_RING/FYVE/PHD"/>
</dbReference>
<dbReference type="AlphaFoldDB" id="A0A830HLR5"/>
<dbReference type="PANTHER" id="PTHR23327:SF42">
    <property type="entry name" value="LON PEPTIDASE N-TERMINAL DOMAIN AND RING FINGER PROTEIN C14F5.10C"/>
    <property type="match status" value="1"/>
</dbReference>
<feature type="compositionally biased region" description="Low complexity" evidence="5">
    <location>
        <begin position="47"/>
        <end position="69"/>
    </location>
</feature>
<evidence type="ECO:0000259" key="6">
    <source>
        <dbReference type="PROSITE" id="PS50089"/>
    </source>
</evidence>
<dbReference type="SUPFAM" id="SSF57850">
    <property type="entry name" value="RING/U-box"/>
    <property type="match status" value="1"/>
</dbReference>
<dbReference type="InterPro" id="IPR001841">
    <property type="entry name" value="Znf_RING"/>
</dbReference>
<keyword evidence="2 4" id="KW-0863">Zinc-finger</keyword>
<dbReference type="Pfam" id="PF13445">
    <property type="entry name" value="zf-RING_UBOX"/>
    <property type="match status" value="1"/>
</dbReference>
<dbReference type="PANTHER" id="PTHR23327">
    <property type="entry name" value="RING FINGER PROTEIN 127"/>
    <property type="match status" value="1"/>
</dbReference>
<name>A0A830HLR5_9CHLO</name>
<dbReference type="GO" id="GO:0061630">
    <property type="term" value="F:ubiquitin protein ligase activity"/>
    <property type="evidence" value="ECO:0007669"/>
    <property type="project" value="TreeGrafter"/>
</dbReference>
<evidence type="ECO:0000256" key="2">
    <source>
        <dbReference type="ARBA" id="ARBA00022771"/>
    </source>
</evidence>
<dbReference type="GO" id="GO:0008270">
    <property type="term" value="F:zinc ion binding"/>
    <property type="evidence" value="ECO:0007669"/>
    <property type="project" value="UniProtKB-KW"/>
</dbReference>
<dbReference type="SMART" id="SM00184">
    <property type="entry name" value="RING"/>
    <property type="match status" value="1"/>
</dbReference>
<feature type="domain" description="RING-type" evidence="6">
    <location>
        <begin position="133"/>
        <end position="179"/>
    </location>
</feature>
<evidence type="ECO:0000256" key="5">
    <source>
        <dbReference type="SAM" id="MobiDB-lite"/>
    </source>
</evidence>
<feature type="region of interest" description="Disordered" evidence="5">
    <location>
        <begin position="214"/>
        <end position="250"/>
    </location>
</feature>
<dbReference type="InterPro" id="IPR027370">
    <property type="entry name" value="Znf-RING_euk"/>
</dbReference>
<dbReference type="Proteomes" id="UP000660262">
    <property type="component" value="Unassembled WGS sequence"/>
</dbReference>
<evidence type="ECO:0000313" key="7">
    <source>
        <dbReference type="EMBL" id="GHP06511.1"/>
    </source>
</evidence>
<dbReference type="EMBL" id="BNJQ01000013">
    <property type="protein sequence ID" value="GHP06511.1"/>
    <property type="molecule type" value="Genomic_DNA"/>
</dbReference>
<evidence type="ECO:0000256" key="1">
    <source>
        <dbReference type="ARBA" id="ARBA00022723"/>
    </source>
</evidence>
<sequence length="378" mass="41000">MTPNLDIDVDIDVDIDLVNPSETARTVRDDMDVTQISYDDIDGATDAGVGPAAAESPPAGSPLTAGAAETARAVEEEAGVSAAAAETAAAQAEAAKKAREAAAAAAAQAKAALARPRTIVKRSRQELEQRFTCPLCNQLLNNPVTTRECVHTFCFNCFYVNPHPKRNKYFEFEQCPKCDKPLTQKHPVTKYSVGKDEVLLRLMEKFFPDHKHDVETFAQPQPKPKVGPRGGLQAAASTAAAGTTTPPPEAVSTGSACIELITLPRALKKELNDITLPQILQRFIVFDTPMLEIRYAAMYVAQMLREDGYKGVNDGDIELRLLSGEVVSLCEQKIRDLLVFPRLEASSSSAAGSIPLLKVHYRHVRGGEFGSLEDLKQL</sequence>
<feature type="compositionally biased region" description="Low complexity" evidence="5">
    <location>
        <begin position="234"/>
        <end position="244"/>
    </location>
</feature>
<dbReference type="Gene3D" id="3.30.40.10">
    <property type="entry name" value="Zinc/RING finger domain, C3HC4 (zinc finger)"/>
    <property type="match status" value="1"/>
</dbReference>
<keyword evidence="8" id="KW-1185">Reference proteome</keyword>
<evidence type="ECO:0000313" key="8">
    <source>
        <dbReference type="Proteomes" id="UP000660262"/>
    </source>
</evidence>
<organism evidence="7 8">
    <name type="scientific">Pycnococcus provasolii</name>
    <dbReference type="NCBI Taxonomy" id="41880"/>
    <lineage>
        <taxon>Eukaryota</taxon>
        <taxon>Viridiplantae</taxon>
        <taxon>Chlorophyta</taxon>
        <taxon>Pseudoscourfieldiophyceae</taxon>
        <taxon>Pseudoscourfieldiales</taxon>
        <taxon>Pycnococcaceae</taxon>
        <taxon>Pycnococcus</taxon>
    </lineage>
</organism>
<proteinExistence type="predicted"/>
<dbReference type="OrthoDB" id="2270193at2759"/>
<evidence type="ECO:0000256" key="3">
    <source>
        <dbReference type="ARBA" id="ARBA00022833"/>
    </source>
</evidence>
<reference evidence="7" key="1">
    <citation type="submission" date="2020-10" db="EMBL/GenBank/DDBJ databases">
        <title>Unveiling of a novel bifunctional photoreceptor, Dualchrome1, isolated from a cosmopolitan green alga.</title>
        <authorList>
            <person name="Suzuki S."/>
            <person name="Kawachi M."/>
        </authorList>
    </citation>
    <scope>NUCLEOTIDE SEQUENCE</scope>
    <source>
        <strain evidence="7">NIES 2893</strain>
    </source>
</reference>
<accession>A0A830HLR5</accession>